<proteinExistence type="predicted"/>
<name>A0A8S5R0F9_9CAUD</name>
<organism evidence="1">
    <name type="scientific">Myoviridae sp. ctxjh1</name>
    <dbReference type="NCBI Taxonomy" id="2826714"/>
    <lineage>
        <taxon>Viruses</taxon>
        <taxon>Duplodnaviria</taxon>
        <taxon>Heunggongvirae</taxon>
        <taxon>Uroviricota</taxon>
        <taxon>Caudoviricetes</taxon>
    </lineage>
</organism>
<evidence type="ECO:0000313" key="1">
    <source>
        <dbReference type="EMBL" id="DAE24950.1"/>
    </source>
</evidence>
<protein>
    <submittedName>
        <fullName evidence="1">Uncharacterized protein</fullName>
    </submittedName>
</protein>
<dbReference type="EMBL" id="BK015789">
    <property type="protein sequence ID" value="DAE24950.1"/>
    <property type="molecule type" value="Genomic_DNA"/>
</dbReference>
<accession>A0A8S5R0F9</accession>
<sequence length="30" mass="3625">MSCKIDMFHFLYLQIRVLHSRHYVQSVLGC</sequence>
<reference evidence="1" key="1">
    <citation type="journal article" date="2021" name="Proc. Natl. Acad. Sci. U.S.A.">
        <title>A Catalog of Tens of Thousands of Viruses from Human Metagenomes Reveals Hidden Associations with Chronic Diseases.</title>
        <authorList>
            <person name="Tisza M.J."/>
            <person name="Buck C.B."/>
        </authorList>
    </citation>
    <scope>NUCLEOTIDE SEQUENCE</scope>
    <source>
        <strain evidence="1">Ctxjh1</strain>
    </source>
</reference>